<dbReference type="HOGENOM" id="CLU_1865556_0_0_1"/>
<dbReference type="VEuPathDB" id="FungiDB:MELLADRAFT_111597"/>
<gene>
    <name evidence="1" type="ORF">MELLADRAFT_111597</name>
</gene>
<dbReference type="RefSeq" id="XP_007415983.1">
    <property type="nucleotide sequence ID" value="XM_007415921.1"/>
</dbReference>
<dbReference type="KEGG" id="mlr:MELLADRAFT_111597"/>
<proteinExistence type="predicted"/>
<name>F4S3Q3_MELLP</name>
<dbReference type="GeneID" id="18924435"/>
<dbReference type="Proteomes" id="UP000001072">
    <property type="component" value="Unassembled WGS sequence"/>
</dbReference>
<accession>F4S3Q3</accession>
<protein>
    <submittedName>
        <fullName evidence="1">Uncharacterized protein</fullName>
    </submittedName>
</protein>
<organism evidence="2">
    <name type="scientific">Melampsora larici-populina (strain 98AG31 / pathotype 3-4-7)</name>
    <name type="common">Poplar leaf rust fungus</name>
    <dbReference type="NCBI Taxonomy" id="747676"/>
    <lineage>
        <taxon>Eukaryota</taxon>
        <taxon>Fungi</taxon>
        <taxon>Dikarya</taxon>
        <taxon>Basidiomycota</taxon>
        <taxon>Pucciniomycotina</taxon>
        <taxon>Pucciniomycetes</taxon>
        <taxon>Pucciniales</taxon>
        <taxon>Melampsoraceae</taxon>
        <taxon>Melampsora</taxon>
    </lineage>
</organism>
<evidence type="ECO:0000313" key="1">
    <source>
        <dbReference type="EMBL" id="EGG00712.1"/>
    </source>
</evidence>
<evidence type="ECO:0000313" key="2">
    <source>
        <dbReference type="Proteomes" id="UP000001072"/>
    </source>
</evidence>
<dbReference type="EMBL" id="GL883144">
    <property type="protein sequence ID" value="EGG00712.1"/>
    <property type="molecule type" value="Genomic_DNA"/>
</dbReference>
<sequence length="137" mass="15579">MGVIRECDWRGTVELIRNKVFNARGNDATAARTLKGRVPRSTNRIHNFPSLSFKLKLVSLWSNRSTHWTSEGWSTAGYGNATPDCQQPSACKPPLRRPDSFANTVFRFLFIGELFNMMWIWCGVRAAGLPVCMWHTC</sequence>
<keyword evidence="2" id="KW-1185">Reference proteome</keyword>
<dbReference type="InParanoid" id="F4S3Q3"/>
<reference evidence="2" key="1">
    <citation type="journal article" date="2011" name="Proc. Natl. Acad. Sci. U.S.A.">
        <title>Obligate biotrophy features unraveled by the genomic analysis of rust fungi.</title>
        <authorList>
            <person name="Duplessis S."/>
            <person name="Cuomo C.A."/>
            <person name="Lin Y.-C."/>
            <person name="Aerts A."/>
            <person name="Tisserant E."/>
            <person name="Veneault-Fourrey C."/>
            <person name="Joly D.L."/>
            <person name="Hacquard S."/>
            <person name="Amselem J."/>
            <person name="Cantarel B.L."/>
            <person name="Chiu R."/>
            <person name="Coutinho P.M."/>
            <person name="Feau N."/>
            <person name="Field M."/>
            <person name="Frey P."/>
            <person name="Gelhaye E."/>
            <person name="Goldberg J."/>
            <person name="Grabherr M.G."/>
            <person name="Kodira C.D."/>
            <person name="Kohler A."/>
            <person name="Kuees U."/>
            <person name="Lindquist E.A."/>
            <person name="Lucas S.M."/>
            <person name="Mago R."/>
            <person name="Mauceli E."/>
            <person name="Morin E."/>
            <person name="Murat C."/>
            <person name="Pangilinan J.L."/>
            <person name="Park R."/>
            <person name="Pearson M."/>
            <person name="Quesneville H."/>
            <person name="Rouhier N."/>
            <person name="Sakthikumar S."/>
            <person name="Salamov A.A."/>
            <person name="Schmutz J."/>
            <person name="Selles B."/>
            <person name="Shapiro H."/>
            <person name="Tanguay P."/>
            <person name="Tuskan G.A."/>
            <person name="Henrissat B."/>
            <person name="Van de Peer Y."/>
            <person name="Rouze P."/>
            <person name="Ellis J.G."/>
            <person name="Dodds P.N."/>
            <person name="Schein J.E."/>
            <person name="Zhong S."/>
            <person name="Hamelin R.C."/>
            <person name="Grigoriev I.V."/>
            <person name="Szabo L.J."/>
            <person name="Martin F."/>
        </authorList>
    </citation>
    <scope>NUCLEOTIDE SEQUENCE [LARGE SCALE GENOMIC DNA]</scope>
    <source>
        <strain evidence="2">98AG31 / pathotype 3-4-7</strain>
    </source>
</reference>
<dbReference type="AlphaFoldDB" id="F4S3Q3"/>